<protein>
    <recommendedName>
        <fullName evidence="4">Flagellar hook-length control protein FliK</fullName>
    </recommendedName>
</protein>
<feature type="region of interest" description="Disordered" evidence="1">
    <location>
        <begin position="232"/>
        <end position="367"/>
    </location>
</feature>
<evidence type="ECO:0000256" key="1">
    <source>
        <dbReference type="SAM" id="MobiDB-lite"/>
    </source>
</evidence>
<dbReference type="EMBL" id="JAFBEB010000002">
    <property type="protein sequence ID" value="MBM7589492.1"/>
    <property type="molecule type" value="Genomic_DNA"/>
</dbReference>
<name>A0A938XT24_9BACL</name>
<dbReference type="AlphaFoldDB" id="A0A938XT24"/>
<evidence type="ECO:0008006" key="4">
    <source>
        <dbReference type="Google" id="ProtNLM"/>
    </source>
</evidence>
<evidence type="ECO:0000313" key="3">
    <source>
        <dbReference type="Proteomes" id="UP000717624"/>
    </source>
</evidence>
<comment type="caution">
    <text evidence="2">The sequence shown here is derived from an EMBL/GenBank/DDBJ whole genome shotgun (WGS) entry which is preliminary data.</text>
</comment>
<evidence type="ECO:0000313" key="2">
    <source>
        <dbReference type="EMBL" id="MBM7589492.1"/>
    </source>
</evidence>
<feature type="compositionally biased region" description="Low complexity" evidence="1">
    <location>
        <begin position="280"/>
        <end position="294"/>
    </location>
</feature>
<accession>A0A938XT24</accession>
<feature type="region of interest" description="Disordered" evidence="1">
    <location>
        <begin position="413"/>
        <end position="444"/>
    </location>
</feature>
<organism evidence="2 3">
    <name type="scientific">Brevibacillus fulvus</name>
    <dbReference type="NCBI Taxonomy" id="1125967"/>
    <lineage>
        <taxon>Bacteria</taxon>
        <taxon>Bacillati</taxon>
        <taxon>Bacillota</taxon>
        <taxon>Bacilli</taxon>
        <taxon>Bacillales</taxon>
        <taxon>Paenibacillaceae</taxon>
        <taxon>Brevibacillus</taxon>
    </lineage>
</organism>
<proteinExistence type="predicted"/>
<keyword evidence="3" id="KW-1185">Reference proteome</keyword>
<feature type="compositionally biased region" description="Polar residues" evidence="1">
    <location>
        <begin position="299"/>
        <end position="312"/>
    </location>
</feature>
<dbReference type="Proteomes" id="UP000717624">
    <property type="component" value="Unassembled WGS sequence"/>
</dbReference>
<feature type="compositionally biased region" description="Low complexity" evidence="1">
    <location>
        <begin position="425"/>
        <end position="444"/>
    </location>
</feature>
<sequence length="675" mass="71122">MIQTSNLLNTLQTRASSQSVKQLELQPGQVYRGTVLKLYPDNMAQVQIGGQQVTAKLETKLEAGQKAWLQVQPSSGMVTLKMLTGSAEAADNSLTGLMNSLGLADTKENRTIMRSLLQQNLPVTKELVQAFSSIAREQGTSEATVDAFLLAFKRKLPLTSEVVNSLQSFLSGKPLSQSIQTFLQQASQFLQAESARPQAGENTPEALVKQVVAEAKDKLEKLPLHVAATNQENEALSEEPAGGAQPPKTQTAVSAGTGQAAGRAAANASTGPQQAADSLPPASTAPQAATTAQPIDSGKQPSGTAGDSQQPTGKGPAFAGHPEAVAKQGSALPQAAAPSLTSGDDAPQLVRTGETGQARPGVNQPEADVNRSARNNAAPQPQATAFPAVAAKSGAGDSAQAPAVARVDERVGTPDMANEAGPSPAAGKADVAAGGTTAGVTRSGAEQPALVQPYGLTDKASPLKEFFHKLGVMHERDIMQHALAPGASDSQPKAGFDNVKSLLLQITQSSSQAVPDSLRDSAEQLLQQITGQQLMLSQQSNTNALAQVVMQVPLRNDQGEETAYVQIESRKQEGGQLDADNCRLFFNLDLQQLGITMVDVSIVNRIVNVQVFNNQPWLDKLAYQMKETFAQQLREVGYHLSGLRVQALPVQQPNTTFSAVNNSMLSDYKGVDIRV</sequence>
<reference evidence="2" key="1">
    <citation type="submission" date="2021-01" db="EMBL/GenBank/DDBJ databases">
        <title>Genomic Encyclopedia of Type Strains, Phase IV (KMG-IV): sequencing the most valuable type-strain genomes for metagenomic binning, comparative biology and taxonomic classification.</title>
        <authorList>
            <person name="Goeker M."/>
        </authorList>
    </citation>
    <scope>NUCLEOTIDE SEQUENCE</scope>
    <source>
        <strain evidence="2">DSM 25523</strain>
    </source>
</reference>
<dbReference type="RefSeq" id="WP_204517198.1">
    <property type="nucleotide sequence ID" value="NZ_BAABIN010000013.1"/>
</dbReference>
<gene>
    <name evidence="2" type="ORF">JOD01_001090</name>
</gene>
<feature type="compositionally biased region" description="Low complexity" evidence="1">
    <location>
        <begin position="254"/>
        <end position="271"/>
    </location>
</feature>